<comment type="caution">
    <text evidence="1">The sequence shown here is derived from an EMBL/GenBank/DDBJ whole genome shotgun (WGS) entry which is preliminary data.</text>
</comment>
<dbReference type="OrthoDB" id="574281at2"/>
<dbReference type="Proteomes" id="UP000276103">
    <property type="component" value="Unassembled WGS sequence"/>
</dbReference>
<proteinExistence type="predicted"/>
<evidence type="ECO:0000313" key="2">
    <source>
        <dbReference type="Proteomes" id="UP000276103"/>
    </source>
</evidence>
<gene>
    <name evidence="1" type="ORF">DSM107003_12540</name>
</gene>
<evidence type="ECO:0000313" key="1">
    <source>
        <dbReference type="EMBL" id="RUS98166.1"/>
    </source>
</evidence>
<reference evidence="1 2" key="1">
    <citation type="journal article" date="2019" name="Genome Biol. Evol.">
        <title>Day and night: Metabolic profiles and evolutionary relationships of six axenic non-marine cyanobacteria.</title>
        <authorList>
            <person name="Will S.E."/>
            <person name="Henke P."/>
            <person name="Boedeker C."/>
            <person name="Huang S."/>
            <person name="Brinkmann H."/>
            <person name="Rohde M."/>
            <person name="Jarek M."/>
            <person name="Friedl T."/>
            <person name="Seufert S."/>
            <person name="Schumacher M."/>
            <person name="Overmann J."/>
            <person name="Neumann-Schaal M."/>
            <person name="Petersen J."/>
        </authorList>
    </citation>
    <scope>NUCLEOTIDE SEQUENCE [LARGE SCALE GENOMIC DNA]</scope>
    <source>
        <strain evidence="1 2">SAG 1403-4b</strain>
    </source>
</reference>
<accession>A0A3S1CAK9</accession>
<dbReference type="AlphaFoldDB" id="A0A3S1CAK9"/>
<protein>
    <submittedName>
        <fullName evidence="1">Uncharacterized protein</fullName>
    </submittedName>
</protein>
<keyword evidence="2" id="KW-1185">Reference proteome</keyword>
<organism evidence="1 2">
    <name type="scientific">Trichormus variabilis SAG 1403-4b</name>
    <dbReference type="NCBI Taxonomy" id="447716"/>
    <lineage>
        <taxon>Bacteria</taxon>
        <taxon>Bacillati</taxon>
        <taxon>Cyanobacteriota</taxon>
        <taxon>Cyanophyceae</taxon>
        <taxon>Nostocales</taxon>
        <taxon>Nostocaceae</taxon>
        <taxon>Trichormus</taxon>
    </lineage>
</organism>
<dbReference type="EMBL" id="RSCM01000003">
    <property type="protein sequence ID" value="RUS98166.1"/>
    <property type="molecule type" value="Genomic_DNA"/>
</dbReference>
<sequence length="75" mass="8613">MLKTVKGIYRNGKVELAEIPENILESQVLITFIETKIPENISIKSSTEELFIPLRGKVQYFEDITTPTTEEWGEI</sequence>
<dbReference type="RefSeq" id="WP_127052974.1">
    <property type="nucleotide sequence ID" value="NZ_RSCM01000003.1"/>
</dbReference>
<name>A0A3S1CAK9_ANAVA</name>